<organism evidence="1 2">
    <name type="scientific">Dallia pectoralis</name>
    <name type="common">Alaska blackfish</name>
    <dbReference type="NCBI Taxonomy" id="75939"/>
    <lineage>
        <taxon>Eukaryota</taxon>
        <taxon>Metazoa</taxon>
        <taxon>Chordata</taxon>
        <taxon>Craniata</taxon>
        <taxon>Vertebrata</taxon>
        <taxon>Euteleostomi</taxon>
        <taxon>Actinopterygii</taxon>
        <taxon>Neopterygii</taxon>
        <taxon>Teleostei</taxon>
        <taxon>Protacanthopterygii</taxon>
        <taxon>Esociformes</taxon>
        <taxon>Umbridae</taxon>
        <taxon>Dallia</taxon>
    </lineage>
</organism>
<reference evidence="1" key="1">
    <citation type="submission" date="2021-05" db="EMBL/GenBank/DDBJ databases">
        <authorList>
            <person name="Pan Q."/>
            <person name="Jouanno E."/>
            <person name="Zahm M."/>
            <person name="Klopp C."/>
            <person name="Cabau C."/>
            <person name="Louis A."/>
            <person name="Berthelot C."/>
            <person name="Parey E."/>
            <person name="Roest Crollius H."/>
            <person name="Montfort J."/>
            <person name="Robinson-Rechavi M."/>
            <person name="Bouchez O."/>
            <person name="Lampietro C."/>
            <person name="Lopez Roques C."/>
            <person name="Donnadieu C."/>
            <person name="Postlethwait J."/>
            <person name="Bobe J."/>
            <person name="Dillon D."/>
            <person name="Chandos A."/>
            <person name="von Hippel F."/>
            <person name="Guiguen Y."/>
        </authorList>
    </citation>
    <scope>NUCLEOTIDE SEQUENCE</scope>
    <source>
        <strain evidence="1">YG-Jan2019</strain>
    </source>
</reference>
<comment type="caution">
    <text evidence="1">The sequence shown here is derived from an EMBL/GenBank/DDBJ whole genome shotgun (WGS) entry which is preliminary data.</text>
</comment>
<dbReference type="EMBL" id="CM055759">
    <property type="protein sequence ID" value="KAJ7987425.1"/>
    <property type="molecule type" value="Genomic_DNA"/>
</dbReference>
<sequence length="189" mass="20649">MHTRVVPTVYSRTAYRSQEKLPPCPRLLLLLCARGVVAQPLLKCQAVQRHPETVTVAYTRTHTRTHGTHAHSSQPRTRGLTQAATAPPPTVALHNLFSPPPNRLRSQATEHSHFSPNPHQSMPCLFLSTFTVFRTGGGPVHSSPYYLRHLGRGVRGGGGDPCTLRYHSLGITHGARARPPPPCSPGTDL</sequence>
<proteinExistence type="predicted"/>
<evidence type="ECO:0000313" key="2">
    <source>
        <dbReference type="Proteomes" id="UP001157502"/>
    </source>
</evidence>
<evidence type="ECO:0000313" key="1">
    <source>
        <dbReference type="EMBL" id="KAJ7987425.1"/>
    </source>
</evidence>
<name>A0ACC2F817_DALPE</name>
<protein>
    <submittedName>
        <fullName evidence="1">Uncharacterized protein</fullName>
    </submittedName>
</protein>
<dbReference type="Proteomes" id="UP001157502">
    <property type="component" value="Chromosome 32"/>
</dbReference>
<keyword evidence="2" id="KW-1185">Reference proteome</keyword>
<gene>
    <name evidence="1" type="ORF">DPEC_G00326350</name>
</gene>
<accession>A0ACC2F817</accession>